<dbReference type="InterPro" id="IPR002347">
    <property type="entry name" value="SDR_fam"/>
</dbReference>
<dbReference type="OrthoDB" id="191139at2759"/>
<evidence type="ECO:0000313" key="2">
    <source>
        <dbReference type="EMBL" id="KAF3762843.1"/>
    </source>
</evidence>
<sequence>AILSQIGKVFIVTGGSNGLAYELTRQLYGAGAKVNILTRSKERTEAAISKIKAYYDDQDARNQRGSLEFVHMNLMNIGTIKAAAQDVLDREGPGGRLDVLPVNFIHYLAPNNPPLNVQGHKHHFAVDMLGSNLLTKLLWPIHSKTAESTLRGSVRVTRPGSILVELGSPKGGV</sequence>
<feature type="non-terminal residue" evidence="2">
    <location>
        <position position="173"/>
    </location>
</feature>
<dbReference type="GO" id="GO:0016491">
    <property type="term" value="F:oxidoreductase activity"/>
    <property type="evidence" value="ECO:0007669"/>
    <property type="project" value="UniProtKB-KW"/>
</dbReference>
<dbReference type="AlphaFoldDB" id="A0A9P5CL95"/>
<dbReference type="Pfam" id="PF00106">
    <property type="entry name" value="adh_short"/>
    <property type="match status" value="1"/>
</dbReference>
<dbReference type="SUPFAM" id="SSF51735">
    <property type="entry name" value="NAD(P)-binding Rossmann-fold domains"/>
    <property type="match status" value="1"/>
</dbReference>
<proteinExistence type="predicted"/>
<reference evidence="2" key="1">
    <citation type="journal article" date="2020" name="Phytopathology">
        <title>Genome sequence of the chestnut blight fungus Cryphonectria parasitica EP155: A fundamental resource for an archetypical invasive plant pathogen.</title>
        <authorList>
            <person name="Crouch J.A."/>
            <person name="Dawe A."/>
            <person name="Aerts A."/>
            <person name="Barry K."/>
            <person name="Churchill A.C.L."/>
            <person name="Grimwood J."/>
            <person name="Hillman B."/>
            <person name="Milgroom M.G."/>
            <person name="Pangilinan J."/>
            <person name="Smith M."/>
            <person name="Salamov A."/>
            <person name="Schmutz J."/>
            <person name="Yadav J."/>
            <person name="Grigoriev I.V."/>
            <person name="Nuss D."/>
        </authorList>
    </citation>
    <scope>NUCLEOTIDE SEQUENCE</scope>
    <source>
        <strain evidence="2">EP155</strain>
    </source>
</reference>
<dbReference type="RefSeq" id="XP_040773822.1">
    <property type="nucleotide sequence ID" value="XM_040915420.1"/>
</dbReference>
<gene>
    <name evidence="2" type="ORF">M406DRAFT_17941</name>
</gene>
<evidence type="ECO:0000256" key="1">
    <source>
        <dbReference type="ARBA" id="ARBA00023002"/>
    </source>
</evidence>
<feature type="non-terminal residue" evidence="2">
    <location>
        <position position="1"/>
    </location>
</feature>
<dbReference type="InterPro" id="IPR036291">
    <property type="entry name" value="NAD(P)-bd_dom_sf"/>
</dbReference>
<dbReference type="PANTHER" id="PTHR43157">
    <property type="entry name" value="PHOSPHATIDYLINOSITOL-GLYCAN BIOSYNTHESIS CLASS F PROTEIN-RELATED"/>
    <property type="match status" value="1"/>
</dbReference>
<dbReference type="PANTHER" id="PTHR43157:SF31">
    <property type="entry name" value="PHOSPHATIDYLINOSITOL-GLYCAN BIOSYNTHESIS CLASS F PROTEIN"/>
    <property type="match status" value="1"/>
</dbReference>
<accession>A0A9P5CL95</accession>
<dbReference type="Gene3D" id="3.40.50.720">
    <property type="entry name" value="NAD(P)-binding Rossmann-like Domain"/>
    <property type="match status" value="1"/>
</dbReference>
<keyword evidence="1" id="KW-0560">Oxidoreductase</keyword>
<organism evidence="2 3">
    <name type="scientific">Cryphonectria parasitica (strain ATCC 38755 / EP155)</name>
    <dbReference type="NCBI Taxonomy" id="660469"/>
    <lineage>
        <taxon>Eukaryota</taxon>
        <taxon>Fungi</taxon>
        <taxon>Dikarya</taxon>
        <taxon>Ascomycota</taxon>
        <taxon>Pezizomycotina</taxon>
        <taxon>Sordariomycetes</taxon>
        <taxon>Sordariomycetidae</taxon>
        <taxon>Diaporthales</taxon>
        <taxon>Cryphonectriaceae</taxon>
        <taxon>Cryphonectria-Endothia species complex</taxon>
        <taxon>Cryphonectria</taxon>
    </lineage>
</organism>
<protein>
    <recommendedName>
        <fullName evidence="4">NAD(P)-binding protein</fullName>
    </recommendedName>
</protein>
<evidence type="ECO:0000313" key="3">
    <source>
        <dbReference type="Proteomes" id="UP000803844"/>
    </source>
</evidence>
<dbReference type="Proteomes" id="UP000803844">
    <property type="component" value="Unassembled WGS sequence"/>
</dbReference>
<name>A0A9P5CL95_CRYP1</name>
<dbReference type="EMBL" id="MU032350">
    <property type="protein sequence ID" value="KAF3762843.1"/>
    <property type="molecule type" value="Genomic_DNA"/>
</dbReference>
<dbReference type="GeneID" id="63832549"/>
<comment type="caution">
    <text evidence="2">The sequence shown here is derived from an EMBL/GenBank/DDBJ whole genome shotgun (WGS) entry which is preliminary data.</text>
</comment>
<keyword evidence="3" id="KW-1185">Reference proteome</keyword>
<evidence type="ECO:0008006" key="4">
    <source>
        <dbReference type="Google" id="ProtNLM"/>
    </source>
</evidence>